<organism evidence="2 3">
    <name type="scientific">Thalassospira alkalitolerans</name>
    <dbReference type="NCBI Taxonomy" id="1293890"/>
    <lineage>
        <taxon>Bacteria</taxon>
        <taxon>Pseudomonadati</taxon>
        <taxon>Pseudomonadota</taxon>
        <taxon>Alphaproteobacteria</taxon>
        <taxon>Rhodospirillales</taxon>
        <taxon>Thalassospiraceae</taxon>
        <taxon>Thalassospira</taxon>
    </lineage>
</organism>
<protein>
    <submittedName>
        <fullName evidence="2">Uncharacterized protein</fullName>
    </submittedName>
</protein>
<dbReference type="EMBL" id="JFKB01000009">
    <property type="protein sequence ID" value="OSQ47036.1"/>
    <property type="molecule type" value="Genomic_DNA"/>
</dbReference>
<evidence type="ECO:0000313" key="2">
    <source>
        <dbReference type="EMBL" id="OSQ47036.1"/>
    </source>
</evidence>
<reference evidence="2 3" key="1">
    <citation type="submission" date="2014-03" db="EMBL/GenBank/DDBJ databases">
        <title>The draft genome sequence of Thalassospira alkalitolerans JCM 18968.</title>
        <authorList>
            <person name="Lai Q."/>
            <person name="Shao Z."/>
        </authorList>
    </citation>
    <scope>NUCLEOTIDE SEQUENCE [LARGE SCALE GENOMIC DNA]</scope>
    <source>
        <strain evidence="2 3">JCM 18968</strain>
    </source>
</reference>
<feature type="compositionally biased region" description="Polar residues" evidence="1">
    <location>
        <begin position="28"/>
        <end position="39"/>
    </location>
</feature>
<evidence type="ECO:0000256" key="1">
    <source>
        <dbReference type="SAM" id="MobiDB-lite"/>
    </source>
</evidence>
<evidence type="ECO:0000313" key="3">
    <source>
        <dbReference type="Proteomes" id="UP000193396"/>
    </source>
</evidence>
<accession>A0A1Y2LA79</accession>
<gene>
    <name evidence="2" type="ORF">TALK_13475</name>
</gene>
<comment type="caution">
    <text evidence="2">The sequence shown here is derived from an EMBL/GenBank/DDBJ whole genome shotgun (WGS) entry which is preliminary data.</text>
</comment>
<dbReference type="AlphaFoldDB" id="A0A1Y2LA79"/>
<dbReference type="Proteomes" id="UP000193396">
    <property type="component" value="Unassembled WGS sequence"/>
</dbReference>
<feature type="region of interest" description="Disordered" evidence="1">
    <location>
        <begin position="21"/>
        <end position="45"/>
    </location>
</feature>
<sequence length="156" mass="16653">MMAGAGGIALASLPLDQAAEAGEAKAATSETITNEQATTPGERGLDAVQGRDDMAAYSRDPNSRGIGIFINLQADTTIEQGQDLGDWLKGAFASRDIPVEYRINQSRGTATDLTFYVKGYDFTVNVGNLKTELSQVLAHHRGAWLPETVALNTQPQ</sequence>
<keyword evidence="3" id="KW-1185">Reference proteome</keyword>
<proteinExistence type="predicted"/>
<name>A0A1Y2LA79_9PROT</name>